<evidence type="ECO:0000313" key="1">
    <source>
        <dbReference type="EMBL" id="WMT07268.1"/>
    </source>
</evidence>
<dbReference type="GeneID" id="84215874"/>
<dbReference type="GeneID" id="39864357"/>
<accession>A0AAF0P8C0</accession>
<dbReference type="RefSeq" id="WP_049966551.1">
    <property type="nucleotide sequence ID" value="NZ_CP101873.1"/>
</dbReference>
<sequence length="190" mass="21856">MILKYLYAEDCPVCNGLKNEGIVFDIQRLLEPLPDVHWVSGPVGQFHSRFTLTDDGDLGDTSITEGQMMHDVARDSPDDYQNLATPMLQVTTARSPEAREEFFLSSVLGDNSHEIGQKLEQKQWLCKRLIARKILQCYLQYELSLDPIPAEQIREVGTREEPPLEPELNHGIFQINEWTHAFIRADQLRY</sequence>
<gene>
    <name evidence="1" type="ORF">NP511_17995</name>
</gene>
<organism evidence="1 2">
    <name type="scientific">Natrinema thermotolerans</name>
    <dbReference type="NCBI Taxonomy" id="121872"/>
    <lineage>
        <taxon>Archaea</taxon>
        <taxon>Methanobacteriati</taxon>
        <taxon>Methanobacteriota</taxon>
        <taxon>Stenosarchaea group</taxon>
        <taxon>Halobacteria</taxon>
        <taxon>Halobacteriales</taxon>
        <taxon>Natrialbaceae</taxon>
        <taxon>Natrinema</taxon>
    </lineage>
</organism>
<evidence type="ECO:0000313" key="2">
    <source>
        <dbReference type="Proteomes" id="UP001224926"/>
    </source>
</evidence>
<name>A0AAF0P8C0_9EURY</name>
<protein>
    <submittedName>
        <fullName evidence="1">Uncharacterized protein</fullName>
    </submittedName>
</protein>
<dbReference type="Proteomes" id="UP001224926">
    <property type="component" value="Chromosome"/>
</dbReference>
<reference evidence="1 2" key="1">
    <citation type="submission" date="2022-07" db="EMBL/GenBank/DDBJ databases">
        <title>Two temperate virus in Haloterrigena jeotgali A29.</title>
        <authorList>
            <person name="Deng X."/>
        </authorList>
    </citation>
    <scope>NUCLEOTIDE SEQUENCE [LARGE SCALE GENOMIC DNA]</scope>
    <source>
        <strain evidence="1 2">A29</strain>
    </source>
</reference>
<proteinExistence type="predicted"/>
<keyword evidence="2" id="KW-1185">Reference proteome</keyword>
<dbReference type="AlphaFoldDB" id="A0AAF0P8C0"/>
<dbReference type="EMBL" id="CP101873">
    <property type="protein sequence ID" value="WMT07268.1"/>
    <property type="molecule type" value="Genomic_DNA"/>
</dbReference>